<dbReference type="AlphaFoldDB" id="A0A1G4PXK4"/>
<evidence type="ECO:0000313" key="2">
    <source>
        <dbReference type="Proteomes" id="UP000198601"/>
    </source>
</evidence>
<dbReference type="EMBL" id="FMTT01000004">
    <property type="protein sequence ID" value="SCW36911.1"/>
    <property type="molecule type" value="Genomic_DNA"/>
</dbReference>
<dbReference type="Proteomes" id="UP000198601">
    <property type="component" value="Unassembled WGS sequence"/>
</dbReference>
<keyword evidence="2" id="KW-1185">Reference proteome</keyword>
<accession>A0A1G4PXK4</accession>
<dbReference type="RefSeq" id="WP_217266685.1">
    <property type="nucleotide sequence ID" value="NZ_FMTT01000004.1"/>
</dbReference>
<proteinExistence type="predicted"/>
<protein>
    <submittedName>
        <fullName evidence="1">Uncharacterized protein</fullName>
    </submittedName>
</protein>
<sequence>MIGKIDNLELLLHGKALLHELSPEDPLYRTWIEISLRPEALPPYPFRTEPNAMLGHSRYAPRCREQDARFRLRKASFLSSDLEHGFDPSYDRVEDYNQLDSVAALQEHLAVLGVRLEDFTEASNVEEYPL</sequence>
<reference evidence="2" key="1">
    <citation type="submission" date="2016-10" db="EMBL/GenBank/DDBJ databases">
        <authorList>
            <person name="Varghese N."/>
            <person name="Submissions S."/>
        </authorList>
    </citation>
    <scope>NUCLEOTIDE SEQUENCE [LARGE SCALE GENOMIC DNA]</scope>
    <source>
        <strain evidence="2">CGMCC 1.8946</strain>
    </source>
</reference>
<evidence type="ECO:0000313" key="1">
    <source>
        <dbReference type="EMBL" id="SCW36911.1"/>
    </source>
</evidence>
<organism evidence="1 2">
    <name type="scientific">Paenibacillus tianmuensis</name>
    <dbReference type="NCBI Taxonomy" id="624147"/>
    <lineage>
        <taxon>Bacteria</taxon>
        <taxon>Bacillati</taxon>
        <taxon>Bacillota</taxon>
        <taxon>Bacilli</taxon>
        <taxon>Bacillales</taxon>
        <taxon>Paenibacillaceae</taxon>
        <taxon>Paenibacillus</taxon>
    </lineage>
</organism>
<name>A0A1G4PXK4_9BACL</name>
<gene>
    <name evidence="1" type="ORF">SAMN04487970_1004146</name>
</gene>